<dbReference type="RefSeq" id="XP_040879682.1">
    <property type="nucleotide sequence ID" value="XM_041028089.1"/>
</dbReference>
<evidence type="ECO:0000259" key="3">
    <source>
        <dbReference type="PROSITE" id="PS50103"/>
    </source>
</evidence>
<protein>
    <recommendedName>
        <fullName evidence="3">C3H1-type domain-containing protein</fullName>
    </recommendedName>
</protein>
<dbReference type="Proteomes" id="UP000030672">
    <property type="component" value="Unassembled WGS sequence"/>
</dbReference>
<feature type="region of interest" description="Disordered" evidence="2">
    <location>
        <begin position="1"/>
        <end position="32"/>
    </location>
</feature>
<feature type="domain" description="C3H1-type" evidence="3">
    <location>
        <begin position="163"/>
        <end position="187"/>
    </location>
</feature>
<dbReference type="EMBL" id="KL584833">
    <property type="protein sequence ID" value="KEQ62659.1"/>
    <property type="molecule type" value="Genomic_DNA"/>
</dbReference>
<evidence type="ECO:0000313" key="5">
    <source>
        <dbReference type="Proteomes" id="UP000030672"/>
    </source>
</evidence>
<dbReference type="GeneID" id="63921462"/>
<evidence type="ECO:0000256" key="1">
    <source>
        <dbReference type="PROSITE-ProRule" id="PRU00723"/>
    </source>
</evidence>
<dbReference type="InterPro" id="IPR000571">
    <property type="entry name" value="Znf_CCCH"/>
</dbReference>
<keyword evidence="1" id="KW-0863">Zinc-finger</keyword>
<dbReference type="HOGENOM" id="CLU_1189693_0_0_1"/>
<keyword evidence="1" id="KW-0862">Zinc</keyword>
<name>A0A074VTU2_AURM1</name>
<dbReference type="PROSITE" id="PS50103">
    <property type="entry name" value="ZF_C3H1"/>
    <property type="match status" value="1"/>
</dbReference>
<gene>
    <name evidence="4" type="ORF">M437DRAFT_84367</name>
</gene>
<evidence type="ECO:0000256" key="2">
    <source>
        <dbReference type="SAM" id="MobiDB-lite"/>
    </source>
</evidence>
<keyword evidence="5" id="KW-1185">Reference proteome</keyword>
<feature type="zinc finger region" description="C3H1-type" evidence="1">
    <location>
        <begin position="163"/>
        <end position="187"/>
    </location>
</feature>
<proteinExistence type="predicted"/>
<reference evidence="4 5" key="1">
    <citation type="journal article" date="2014" name="BMC Genomics">
        <title>Genome sequencing of four Aureobasidium pullulans varieties: biotechnological potential, stress tolerance, and description of new species.</title>
        <authorList>
            <person name="Gostin Ar C."/>
            <person name="Ohm R.A."/>
            <person name="Kogej T."/>
            <person name="Sonjak S."/>
            <person name="Turk M."/>
            <person name="Zajc J."/>
            <person name="Zalar P."/>
            <person name="Grube M."/>
            <person name="Sun H."/>
            <person name="Han J."/>
            <person name="Sharma A."/>
            <person name="Chiniquy J."/>
            <person name="Ngan C.Y."/>
            <person name="Lipzen A."/>
            <person name="Barry K."/>
            <person name="Grigoriev I.V."/>
            <person name="Gunde-Cimerman N."/>
        </authorList>
    </citation>
    <scope>NUCLEOTIDE SEQUENCE [LARGE SCALE GENOMIC DNA]</scope>
    <source>
        <strain evidence="4 5">CBS 110374</strain>
    </source>
</reference>
<evidence type="ECO:0000313" key="4">
    <source>
        <dbReference type="EMBL" id="KEQ62659.1"/>
    </source>
</evidence>
<sequence length="233" mass="26276">MSDAPPGAQFVPPLEPFPSEPLSTAEAEPSAPQNLDVTTKVERLQVHHITVCAALIKHRRCAGSTSMAEQEPEPYFVFQAHAQPQWTRDQYVAEDDGDTDCVWNDSVASIVGRTCGRTLRPMRCKRQESGTCPFYHVCPDFSKTLGGCPFPSHHGMLVHIRPTCRFVLSGKACPRPLDECRFAHDYAPIRRHREIVSKEEGEYHQALLNGIDQKDIGHPKYWPTPKITEVLYR</sequence>
<dbReference type="AlphaFoldDB" id="A0A074VTU2"/>
<dbReference type="GO" id="GO:0008270">
    <property type="term" value="F:zinc ion binding"/>
    <property type="evidence" value="ECO:0007669"/>
    <property type="project" value="UniProtKB-KW"/>
</dbReference>
<organism evidence="4 5">
    <name type="scientific">Aureobasidium melanogenum (strain CBS 110374)</name>
    <name type="common">Aureobasidium pullulans var. melanogenum</name>
    <dbReference type="NCBI Taxonomy" id="1043003"/>
    <lineage>
        <taxon>Eukaryota</taxon>
        <taxon>Fungi</taxon>
        <taxon>Dikarya</taxon>
        <taxon>Ascomycota</taxon>
        <taxon>Pezizomycotina</taxon>
        <taxon>Dothideomycetes</taxon>
        <taxon>Dothideomycetidae</taxon>
        <taxon>Dothideales</taxon>
        <taxon>Saccotheciaceae</taxon>
        <taxon>Aureobasidium</taxon>
    </lineage>
</organism>
<accession>A0A074VTU2</accession>
<keyword evidence="1" id="KW-0479">Metal-binding</keyword>